<organism evidence="1 2">
    <name type="scientific">Flavobacterium rivuli WB 3.3-2 = DSM 21788</name>
    <dbReference type="NCBI Taxonomy" id="1121895"/>
    <lineage>
        <taxon>Bacteria</taxon>
        <taxon>Pseudomonadati</taxon>
        <taxon>Bacteroidota</taxon>
        <taxon>Flavobacteriia</taxon>
        <taxon>Flavobacteriales</taxon>
        <taxon>Flavobacteriaceae</taxon>
        <taxon>Flavobacterium</taxon>
    </lineage>
</organism>
<accession>A0A0A2M5A7</accession>
<proteinExistence type="predicted"/>
<dbReference type="RefSeq" id="WP_020211242.1">
    <property type="nucleotide sequence ID" value="NZ_JRLX01000008.1"/>
</dbReference>
<keyword evidence="2" id="KW-1185">Reference proteome</keyword>
<dbReference type="STRING" id="1121895.GCA_000378485_00116"/>
<gene>
    <name evidence="1" type="ORF">Q765_09140</name>
</gene>
<dbReference type="AlphaFoldDB" id="A0A0A2M5A7"/>
<dbReference type="Proteomes" id="UP000030152">
    <property type="component" value="Unassembled WGS sequence"/>
</dbReference>
<dbReference type="EMBL" id="JRLX01000008">
    <property type="protein sequence ID" value="KGO86781.1"/>
    <property type="molecule type" value="Genomic_DNA"/>
</dbReference>
<comment type="caution">
    <text evidence="1">The sequence shown here is derived from an EMBL/GenBank/DDBJ whole genome shotgun (WGS) entry which is preliminary data.</text>
</comment>
<evidence type="ECO:0000313" key="1">
    <source>
        <dbReference type="EMBL" id="KGO86781.1"/>
    </source>
</evidence>
<evidence type="ECO:0000313" key="2">
    <source>
        <dbReference type="Proteomes" id="UP000030152"/>
    </source>
</evidence>
<name>A0A0A2M5A7_9FLAO</name>
<protein>
    <submittedName>
        <fullName evidence="1">Uncharacterized protein</fullName>
    </submittedName>
</protein>
<reference evidence="1 2" key="1">
    <citation type="submission" date="2013-09" db="EMBL/GenBank/DDBJ databases">
        <authorList>
            <person name="Zeng Z."/>
            <person name="Chen C."/>
        </authorList>
    </citation>
    <scope>NUCLEOTIDE SEQUENCE [LARGE SCALE GENOMIC DNA]</scope>
    <source>
        <strain evidence="1 2">WB 3.3-2</strain>
    </source>
</reference>
<sequence>MTANQYIELSCIAKIPLKDLARELYSSPNNKYYILLEQNRESIINDFFETFFLKLDQKKYSLLKEHFILLLIDPFTIKDGPRFLQMLYFVNNEADSGITDDLLDNLWTILDNVFHNSLHEDVQNEFETELKKLRLKILRLPHCSLDSVALLEQKIGHFLGYD</sequence>